<feature type="domain" description="HTH cro/C1-type" evidence="1">
    <location>
        <begin position="14"/>
        <end position="70"/>
    </location>
</feature>
<dbReference type="InterPro" id="IPR043917">
    <property type="entry name" value="DUF5753"/>
</dbReference>
<dbReference type="PROSITE" id="PS50943">
    <property type="entry name" value="HTH_CROC1"/>
    <property type="match status" value="1"/>
</dbReference>
<dbReference type="EMBL" id="BMRG01000011">
    <property type="protein sequence ID" value="GGP70082.1"/>
    <property type="molecule type" value="Genomic_DNA"/>
</dbReference>
<evidence type="ECO:0000313" key="2">
    <source>
        <dbReference type="EMBL" id="GGP70082.1"/>
    </source>
</evidence>
<comment type="caution">
    <text evidence="2">The sequence shown here is derived from an EMBL/GenBank/DDBJ whole genome shotgun (WGS) entry which is preliminary data.</text>
</comment>
<dbReference type="Pfam" id="PF13560">
    <property type="entry name" value="HTH_31"/>
    <property type="match status" value="1"/>
</dbReference>
<proteinExistence type="predicted"/>
<dbReference type="RefSeq" id="WP_189225633.1">
    <property type="nucleotide sequence ID" value="NZ_BMRG01000011.1"/>
</dbReference>
<dbReference type="Proteomes" id="UP000639606">
    <property type="component" value="Unassembled WGS sequence"/>
</dbReference>
<evidence type="ECO:0000259" key="1">
    <source>
        <dbReference type="PROSITE" id="PS50943"/>
    </source>
</evidence>
<reference evidence="2" key="1">
    <citation type="journal article" date="2014" name="Int. J. Syst. Evol. Microbiol.">
        <title>Complete genome sequence of Corynebacterium casei LMG S-19264T (=DSM 44701T), isolated from a smear-ripened cheese.</title>
        <authorList>
            <consortium name="US DOE Joint Genome Institute (JGI-PGF)"/>
            <person name="Walter F."/>
            <person name="Albersmeier A."/>
            <person name="Kalinowski J."/>
            <person name="Ruckert C."/>
        </authorList>
    </citation>
    <scope>NUCLEOTIDE SEQUENCE</scope>
    <source>
        <strain evidence="2">JCM 3313</strain>
    </source>
</reference>
<accession>A0A918AQN0</accession>
<organism evidence="2 3">
    <name type="scientific">Saccharothrix coeruleofusca</name>
    <dbReference type="NCBI Taxonomy" id="33919"/>
    <lineage>
        <taxon>Bacteria</taxon>
        <taxon>Bacillati</taxon>
        <taxon>Actinomycetota</taxon>
        <taxon>Actinomycetes</taxon>
        <taxon>Pseudonocardiales</taxon>
        <taxon>Pseudonocardiaceae</taxon>
        <taxon>Saccharothrix</taxon>
    </lineage>
</organism>
<keyword evidence="3" id="KW-1185">Reference proteome</keyword>
<protein>
    <submittedName>
        <fullName evidence="2">Transcriptional regulator</fullName>
    </submittedName>
</protein>
<evidence type="ECO:0000313" key="3">
    <source>
        <dbReference type="Proteomes" id="UP000639606"/>
    </source>
</evidence>
<name>A0A918AQN0_9PSEU</name>
<reference evidence="2" key="2">
    <citation type="submission" date="2020-09" db="EMBL/GenBank/DDBJ databases">
        <authorList>
            <person name="Sun Q."/>
            <person name="Ohkuma M."/>
        </authorList>
    </citation>
    <scope>NUCLEOTIDE SEQUENCE</scope>
    <source>
        <strain evidence="2">JCM 3313</strain>
    </source>
</reference>
<sequence>MTPTAKQRRLARRLRRMRLQAGKTVDDAASQIGCKHPKISKIETNLLGVKPDEVQLLCRLYGASDHTTESMVTLARNAKKRGWYQSYHGVANPENIDFVELETDSVSVSNFEIDLIPGLLQTQDYARAIFRAGLPGATNDTIEQRVELRTTRQQRVLDGDLSVWAVVTEAALIRPMGGREVHLAQISRLTELSGLPNVQFQVVPTRAGSHMAMGVPFSCFRFDDGFGAVAIDHLTGTLFLEEDADVERYRLAFQHLCSAALSPQDSLALLRQHANKERSEWQSPS</sequence>
<dbReference type="SMART" id="SM00530">
    <property type="entry name" value="HTH_XRE"/>
    <property type="match status" value="1"/>
</dbReference>
<gene>
    <name evidence="2" type="ORF">GCM10010185_48860</name>
</gene>
<dbReference type="Pfam" id="PF19054">
    <property type="entry name" value="DUF5753"/>
    <property type="match status" value="1"/>
</dbReference>
<dbReference type="InterPro" id="IPR001387">
    <property type="entry name" value="Cro/C1-type_HTH"/>
</dbReference>
<dbReference type="Gene3D" id="1.10.260.40">
    <property type="entry name" value="lambda repressor-like DNA-binding domains"/>
    <property type="match status" value="1"/>
</dbReference>
<dbReference type="AlphaFoldDB" id="A0A918AQN0"/>
<dbReference type="SUPFAM" id="SSF47413">
    <property type="entry name" value="lambda repressor-like DNA-binding domains"/>
    <property type="match status" value="1"/>
</dbReference>
<dbReference type="InterPro" id="IPR010982">
    <property type="entry name" value="Lambda_DNA-bd_dom_sf"/>
</dbReference>
<dbReference type="GO" id="GO:0003677">
    <property type="term" value="F:DNA binding"/>
    <property type="evidence" value="ECO:0007669"/>
    <property type="project" value="InterPro"/>
</dbReference>